<dbReference type="Proteomes" id="UP000215506">
    <property type="component" value="Unassembled WGS sequence"/>
</dbReference>
<proteinExistence type="predicted"/>
<dbReference type="InterPro" id="IPR046348">
    <property type="entry name" value="SIS_dom_sf"/>
</dbReference>
<sequence>MPEGGDRSGSSNLVDMIESGSDSETVPPSTESSDRTHPPRPHLAAEVATQPDDWVWAAEVAAEHRTLLPDPGERVAVVGCGTSYFMASAIAELRESAGHGLTDAWPASAVRTGRAYDRYLVICRSGTTTEVVDAMRAMPAAAARTVICSSPGTPVLELADPIPVDAVDERSVVQTRFATTALAILRWHLGEDLAPAIEQARAVLAESAESSAPAALRQAEQITFVGTGFAAALAHEAGLKLRESCRAWTEGYLANEYRHGPISIAAPGRAVWALGPVVAGLRDEILATGAHFEHRDIDPMAELVRVHRLCLLRAADLGVDPDHPRGLRRSVILR</sequence>
<protein>
    <recommendedName>
        <fullName evidence="2">SIS domain-containing protein</fullName>
    </recommendedName>
</protein>
<evidence type="ECO:0000256" key="1">
    <source>
        <dbReference type="SAM" id="MobiDB-lite"/>
    </source>
</evidence>
<evidence type="ECO:0000313" key="3">
    <source>
        <dbReference type="EMBL" id="OXR43709.1"/>
    </source>
</evidence>
<feature type="region of interest" description="Disordered" evidence="1">
    <location>
        <begin position="1"/>
        <end position="41"/>
    </location>
</feature>
<dbReference type="EMBL" id="NGAF01000008">
    <property type="protein sequence ID" value="OXR43709.1"/>
    <property type="molecule type" value="Genomic_DNA"/>
</dbReference>
<organism evidence="3 4">
    <name type="scientific">Nocardia cerradoensis</name>
    <dbReference type="NCBI Taxonomy" id="85688"/>
    <lineage>
        <taxon>Bacteria</taxon>
        <taxon>Bacillati</taxon>
        <taxon>Actinomycetota</taxon>
        <taxon>Actinomycetes</taxon>
        <taxon>Mycobacteriales</taxon>
        <taxon>Nocardiaceae</taxon>
        <taxon>Nocardia</taxon>
    </lineage>
</organism>
<dbReference type="AlphaFoldDB" id="A0A231H480"/>
<comment type="caution">
    <text evidence="3">The sequence shown here is derived from an EMBL/GenBank/DDBJ whole genome shotgun (WGS) entry which is preliminary data.</text>
</comment>
<gene>
    <name evidence="3" type="ORF">B7C42_03944</name>
</gene>
<accession>A0A231H480</accession>
<feature type="compositionally biased region" description="Polar residues" evidence="1">
    <location>
        <begin position="20"/>
        <end position="31"/>
    </location>
</feature>
<dbReference type="InterPro" id="IPR001347">
    <property type="entry name" value="SIS_dom"/>
</dbReference>
<dbReference type="Gene3D" id="3.40.50.10490">
    <property type="entry name" value="Glucose-6-phosphate isomerase like protein, domain 1"/>
    <property type="match status" value="2"/>
</dbReference>
<name>A0A231H480_9NOCA</name>
<dbReference type="GO" id="GO:0097367">
    <property type="term" value="F:carbohydrate derivative binding"/>
    <property type="evidence" value="ECO:0007669"/>
    <property type="project" value="InterPro"/>
</dbReference>
<dbReference type="PANTHER" id="PTHR10937">
    <property type="entry name" value="GLUCOSAMINE--FRUCTOSE-6-PHOSPHATE AMINOTRANSFERASE, ISOMERIZING"/>
    <property type="match status" value="1"/>
</dbReference>
<reference evidence="3 4" key="1">
    <citation type="submission" date="2017-07" db="EMBL/GenBank/DDBJ databases">
        <title>First draft Genome Sequence of Nocardia cerradoensis isolated from human infection.</title>
        <authorList>
            <person name="Carrasco G."/>
        </authorList>
    </citation>
    <scope>NUCLEOTIDE SEQUENCE [LARGE SCALE GENOMIC DNA]</scope>
    <source>
        <strain evidence="3 4">CNM20130759</strain>
    </source>
</reference>
<evidence type="ECO:0000313" key="4">
    <source>
        <dbReference type="Proteomes" id="UP000215506"/>
    </source>
</evidence>
<evidence type="ECO:0000259" key="2">
    <source>
        <dbReference type="PROSITE" id="PS51464"/>
    </source>
</evidence>
<dbReference type="PROSITE" id="PS51464">
    <property type="entry name" value="SIS"/>
    <property type="match status" value="1"/>
</dbReference>
<keyword evidence="4" id="KW-1185">Reference proteome</keyword>
<dbReference type="SUPFAM" id="SSF53697">
    <property type="entry name" value="SIS domain"/>
    <property type="match status" value="1"/>
</dbReference>
<feature type="domain" description="SIS" evidence="2">
    <location>
        <begin position="64"/>
        <end position="199"/>
    </location>
</feature>
<dbReference type="GO" id="GO:1901135">
    <property type="term" value="P:carbohydrate derivative metabolic process"/>
    <property type="evidence" value="ECO:0007669"/>
    <property type="project" value="InterPro"/>
</dbReference>